<evidence type="ECO:0000313" key="2">
    <source>
        <dbReference type="EMBL" id="MBE9069802.1"/>
    </source>
</evidence>
<dbReference type="InterPro" id="IPR018745">
    <property type="entry name" value="MpsC"/>
</dbReference>
<protein>
    <submittedName>
        <fullName evidence="2">DUF2294 family protein</fullName>
    </submittedName>
</protein>
<organism evidence="2 3">
    <name type="scientific">Leptolyngbya cf. ectocarpi LEGE 11479</name>
    <dbReference type="NCBI Taxonomy" id="1828722"/>
    <lineage>
        <taxon>Bacteria</taxon>
        <taxon>Bacillati</taxon>
        <taxon>Cyanobacteriota</taxon>
        <taxon>Cyanophyceae</taxon>
        <taxon>Leptolyngbyales</taxon>
        <taxon>Leptolyngbyaceae</taxon>
        <taxon>Leptolyngbya group</taxon>
        <taxon>Leptolyngbya</taxon>
    </lineage>
</organism>
<name>A0A929FC90_LEPEC</name>
<feature type="domain" description="Na+-translocating membrane potential-generating system MpsC" evidence="1">
    <location>
        <begin position="16"/>
        <end position="114"/>
    </location>
</feature>
<dbReference type="Proteomes" id="UP000615026">
    <property type="component" value="Unassembled WGS sequence"/>
</dbReference>
<proteinExistence type="predicted"/>
<accession>A0A929FC90</accession>
<sequence length="117" mass="13362">MNTTNGNQAIAQKELLESELEALIYQSIGQYPVDVTCSFIGETDLAVLIEDINTPLEAFLVRYCPSELVDSYRQGLHRAIAKRVQRLIEQRVNRSVDEVLTNRQTGKSWMGMFFLHD</sequence>
<evidence type="ECO:0000259" key="1">
    <source>
        <dbReference type="Pfam" id="PF10057"/>
    </source>
</evidence>
<gene>
    <name evidence="2" type="ORF">IQ260_24470</name>
</gene>
<dbReference type="RefSeq" id="WP_193995687.1">
    <property type="nucleotide sequence ID" value="NZ_JADEXP010000323.1"/>
</dbReference>
<evidence type="ECO:0000313" key="3">
    <source>
        <dbReference type="Proteomes" id="UP000615026"/>
    </source>
</evidence>
<dbReference type="AlphaFoldDB" id="A0A929FC90"/>
<keyword evidence="3" id="KW-1185">Reference proteome</keyword>
<reference evidence="2" key="1">
    <citation type="submission" date="2020-10" db="EMBL/GenBank/DDBJ databases">
        <authorList>
            <person name="Castelo-Branco R."/>
            <person name="Eusebio N."/>
            <person name="Adriana R."/>
            <person name="Vieira A."/>
            <person name="Brugerolle De Fraissinette N."/>
            <person name="Rezende De Castro R."/>
            <person name="Schneider M.P."/>
            <person name="Vasconcelos V."/>
            <person name="Leao P.N."/>
        </authorList>
    </citation>
    <scope>NUCLEOTIDE SEQUENCE</scope>
    <source>
        <strain evidence="2">LEGE 11479</strain>
    </source>
</reference>
<dbReference type="Pfam" id="PF10057">
    <property type="entry name" value="MpsC"/>
    <property type="match status" value="1"/>
</dbReference>
<comment type="caution">
    <text evidence="2">The sequence shown here is derived from an EMBL/GenBank/DDBJ whole genome shotgun (WGS) entry which is preliminary data.</text>
</comment>
<dbReference type="EMBL" id="JADEXP010000323">
    <property type="protein sequence ID" value="MBE9069802.1"/>
    <property type="molecule type" value="Genomic_DNA"/>
</dbReference>